<comment type="subcellular location">
    <subcellularLocation>
        <location evidence="1">Cell membrane</location>
        <topology evidence="1">Multi-pass membrane protein</topology>
    </subcellularLocation>
</comment>
<dbReference type="NCBIfam" id="TIGR02229">
    <property type="entry name" value="caa3_sub_IV"/>
    <property type="match status" value="1"/>
</dbReference>
<gene>
    <name evidence="8" type="ORF">OV287_44800</name>
</gene>
<accession>A0ABT4AL64</accession>
<keyword evidence="2" id="KW-1003">Cell membrane</keyword>
<evidence type="ECO:0000256" key="1">
    <source>
        <dbReference type="ARBA" id="ARBA00004651"/>
    </source>
</evidence>
<dbReference type="InterPro" id="IPR036259">
    <property type="entry name" value="MFS_trans_sf"/>
</dbReference>
<dbReference type="InterPro" id="IPR011743">
    <property type="entry name" value="Caa3_sub_IV"/>
</dbReference>
<keyword evidence="9" id="KW-1185">Reference proteome</keyword>
<keyword evidence="5 7" id="KW-0472">Membrane</keyword>
<protein>
    <submittedName>
        <fullName evidence="8">Cytochrome C oxidase subunit IV family protein</fullName>
    </submittedName>
</protein>
<reference evidence="8 9" key="1">
    <citation type="submission" date="2022-11" db="EMBL/GenBank/DDBJ databases">
        <title>Minimal conservation of predation-associated metabolite biosynthetic gene clusters underscores biosynthetic potential of Myxococcota including descriptions for ten novel species: Archangium lansinium sp. nov., Myxococcus landrumus sp. nov., Nannocystis bai.</title>
        <authorList>
            <person name="Ahearne A."/>
            <person name="Stevens C."/>
            <person name="Phillips K."/>
        </authorList>
    </citation>
    <scope>NUCLEOTIDE SEQUENCE [LARGE SCALE GENOMIC DNA]</scope>
    <source>
        <strain evidence="8 9">MIWBW</strain>
    </source>
</reference>
<evidence type="ECO:0000313" key="9">
    <source>
        <dbReference type="Proteomes" id="UP001207654"/>
    </source>
</evidence>
<feature type="region of interest" description="Disordered" evidence="6">
    <location>
        <begin position="111"/>
        <end position="143"/>
    </location>
</feature>
<comment type="caution">
    <text evidence="8">The sequence shown here is derived from an EMBL/GenBank/DDBJ whole genome shotgun (WGS) entry which is preliminary data.</text>
</comment>
<evidence type="ECO:0000256" key="6">
    <source>
        <dbReference type="SAM" id="MobiDB-lite"/>
    </source>
</evidence>
<keyword evidence="4 7" id="KW-1133">Transmembrane helix</keyword>
<feature type="transmembrane region" description="Helical" evidence="7">
    <location>
        <begin position="26"/>
        <end position="44"/>
    </location>
</feature>
<dbReference type="EMBL" id="JAPNKA010000001">
    <property type="protein sequence ID" value="MCY1081594.1"/>
    <property type="molecule type" value="Genomic_DNA"/>
</dbReference>
<dbReference type="RefSeq" id="WP_267540185.1">
    <property type="nucleotide sequence ID" value="NZ_JAPNKA010000001.1"/>
</dbReference>
<evidence type="ECO:0000313" key="8">
    <source>
        <dbReference type="EMBL" id="MCY1081594.1"/>
    </source>
</evidence>
<feature type="transmembrane region" description="Helical" evidence="7">
    <location>
        <begin position="51"/>
        <end position="71"/>
    </location>
</feature>
<dbReference type="SUPFAM" id="SSF103473">
    <property type="entry name" value="MFS general substrate transporter"/>
    <property type="match status" value="1"/>
</dbReference>
<evidence type="ECO:0000256" key="5">
    <source>
        <dbReference type="ARBA" id="ARBA00023136"/>
    </source>
</evidence>
<dbReference type="InterPro" id="IPR005171">
    <property type="entry name" value="Cyt_c_oxidase_su4_prok"/>
</dbReference>
<organism evidence="8 9">
    <name type="scientific">Archangium lansingense</name>
    <dbReference type="NCBI Taxonomy" id="2995310"/>
    <lineage>
        <taxon>Bacteria</taxon>
        <taxon>Pseudomonadati</taxon>
        <taxon>Myxococcota</taxon>
        <taxon>Myxococcia</taxon>
        <taxon>Myxococcales</taxon>
        <taxon>Cystobacterineae</taxon>
        <taxon>Archangiaceae</taxon>
        <taxon>Archangium</taxon>
    </lineage>
</organism>
<name>A0ABT4AL64_9BACT</name>
<sequence length="143" mass="15595">MSAMANESFKEEREMREEHHSGPGKYILVWAALMVFTVITVWTGRMHIETGALALALVIASVKGALVALYFMHLSEHQGASRLVFGTSMLFVVLMLLFTLFDIGTRFRPALPSSASPQEWPVSTPGQSGRYGGGLKAPGTNPK</sequence>
<dbReference type="Pfam" id="PF03626">
    <property type="entry name" value="COX4_pro"/>
    <property type="match status" value="1"/>
</dbReference>
<evidence type="ECO:0000256" key="7">
    <source>
        <dbReference type="SAM" id="Phobius"/>
    </source>
</evidence>
<evidence type="ECO:0000256" key="4">
    <source>
        <dbReference type="ARBA" id="ARBA00022989"/>
    </source>
</evidence>
<dbReference type="Proteomes" id="UP001207654">
    <property type="component" value="Unassembled WGS sequence"/>
</dbReference>
<proteinExistence type="predicted"/>
<evidence type="ECO:0000256" key="3">
    <source>
        <dbReference type="ARBA" id="ARBA00022692"/>
    </source>
</evidence>
<evidence type="ECO:0000256" key="2">
    <source>
        <dbReference type="ARBA" id="ARBA00022475"/>
    </source>
</evidence>
<keyword evidence="3 7" id="KW-0812">Transmembrane</keyword>
<feature type="transmembrane region" description="Helical" evidence="7">
    <location>
        <begin position="83"/>
        <end position="101"/>
    </location>
</feature>